<feature type="non-terminal residue" evidence="2">
    <location>
        <position position="1"/>
    </location>
</feature>
<protein>
    <submittedName>
        <fullName evidence="2">Uncharacterized protein</fullName>
    </submittedName>
</protein>
<evidence type="ECO:0000256" key="1">
    <source>
        <dbReference type="SAM" id="MobiDB-lite"/>
    </source>
</evidence>
<feature type="compositionally biased region" description="Pro residues" evidence="1">
    <location>
        <begin position="291"/>
        <end position="303"/>
    </location>
</feature>
<feature type="compositionally biased region" description="Pro residues" evidence="1">
    <location>
        <begin position="265"/>
        <end position="279"/>
    </location>
</feature>
<name>A0A1D1ZXK5_AUXPR</name>
<gene>
    <name evidence="2" type="ORF">g.2772</name>
</gene>
<dbReference type="EMBL" id="GDKF01006934">
    <property type="protein sequence ID" value="JAT71688.1"/>
    <property type="molecule type" value="Transcribed_RNA"/>
</dbReference>
<evidence type="ECO:0000313" key="2">
    <source>
        <dbReference type="EMBL" id="JAT71688.1"/>
    </source>
</evidence>
<feature type="compositionally biased region" description="Low complexity" evidence="1">
    <location>
        <begin position="150"/>
        <end position="165"/>
    </location>
</feature>
<accession>A0A1D1ZXK5</accession>
<organism evidence="2">
    <name type="scientific">Auxenochlorella protothecoides</name>
    <name type="common">Green microalga</name>
    <name type="synonym">Chlorella protothecoides</name>
    <dbReference type="NCBI Taxonomy" id="3075"/>
    <lineage>
        <taxon>Eukaryota</taxon>
        <taxon>Viridiplantae</taxon>
        <taxon>Chlorophyta</taxon>
        <taxon>core chlorophytes</taxon>
        <taxon>Trebouxiophyceae</taxon>
        <taxon>Chlorellales</taxon>
        <taxon>Chlorellaceae</taxon>
        <taxon>Auxenochlorella</taxon>
    </lineage>
</organism>
<sequence>RLSAGRAPIYVNPRPVPGSSGPSQPGPSRGAPAARGVREAGVEPAPADSRQRADPGRATPDRDAAERGREPEPKRAARPAAWRRDEDGARVKRRRPSPEPLSRSRSRSPRQRPPTPVWDRPPADRDRPSADWDRAPPAGDRPPPPGRGDGAPAWGPAPAGDRAAWGGHGGPPPPDRDADRGWDAGHPAPVESRRPVQRSPAPGGPREDGGWTQRGGRRPAPYSPGVDSPGGLVDVQRGRPHAPEGMPPYDMGRYEHTGRPMHPAHAPPMPPMPPVPPPHFQSSPHGMQMVHPPPPPLPPPPTTRPSAVGASYDEKTHEKYKACLKYVHALRQGALSREAEEACDTLARLSPIDALSVICWTADEVATGVDMEAHPLVAEWLEELSAFAAGLARRCRQKAGALPGH</sequence>
<feature type="compositionally biased region" description="Basic and acidic residues" evidence="1">
    <location>
        <begin position="121"/>
        <end position="134"/>
    </location>
</feature>
<feature type="compositionally biased region" description="Basic and acidic residues" evidence="1">
    <location>
        <begin position="174"/>
        <end position="183"/>
    </location>
</feature>
<reference evidence="2" key="1">
    <citation type="submission" date="2015-08" db="EMBL/GenBank/DDBJ databases">
        <authorList>
            <person name="Babu N.S."/>
            <person name="Beckwith C.J."/>
            <person name="Beseler K.G."/>
            <person name="Brison A."/>
            <person name="Carone J.V."/>
            <person name="Caskin T.P."/>
            <person name="Diamond M."/>
            <person name="Durham M.E."/>
            <person name="Foxe J.M."/>
            <person name="Go M."/>
            <person name="Henderson B.A."/>
            <person name="Jones I.B."/>
            <person name="McGettigan J.A."/>
            <person name="Micheletti S.J."/>
            <person name="Nasrallah M.E."/>
            <person name="Ortiz D."/>
            <person name="Piller C.R."/>
            <person name="Privatt S.R."/>
            <person name="Schneider S.L."/>
            <person name="Sharp S."/>
            <person name="Smith T.C."/>
            <person name="Stanton J.D."/>
            <person name="Ullery H.E."/>
            <person name="Wilson R.J."/>
            <person name="Serrano M.G."/>
            <person name="Buck G."/>
            <person name="Lee V."/>
            <person name="Wang Y."/>
            <person name="Carvalho R."/>
            <person name="Voegtly L."/>
            <person name="Shi R."/>
            <person name="Duckworth R."/>
            <person name="Johnson A."/>
            <person name="Loviza R."/>
            <person name="Walstead R."/>
            <person name="Shah Z."/>
            <person name="Kiflezghi M."/>
            <person name="Wade K."/>
            <person name="Ball S.L."/>
            <person name="Bradley K.W."/>
            <person name="Asai D.J."/>
            <person name="Bowman C.A."/>
            <person name="Russell D.A."/>
            <person name="Pope W.H."/>
            <person name="Jacobs-Sera D."/>
            <person name="Hendrix R.W."/>
            <person name="Hatfull G.F."/>
        </authorList>
    </citation>
    <scope>NUCLEOTIDE SEQUENCE</scope>
</reference>
<dbReference type="AlphaFoldDB" id="A0A1D1ZXK5"/>
<feature type="region of interest" description="Disordered" evidence="1">
    <location>
        <begin position="1"/>
        <end position="309"/>
    </location>
</feature>
<proteinExistence type="predicted"/>
<feature type="compositionally biased region" description="Basic and acidic residues" evidence="1">
    <location>
        <begin position="49"/>
        <end position="75"/>
    </location>
</feature>
<feature type="compositionally biased region" description="Low complexity" evidence="1">
    <location>
        <begin position="17"/>
        <end position="35"/>
    </location>
</feature>